<organism evidence="1">
    <name type="scientific">Salmonella sp</name>
    <dbReference type="NCBI Taxonomy" id="599"/>
    <lineage>
        <taxon>Bacteria</taxon>
        <taxon>Pseudomonadati</taxon>
        <taxon>Pseudomonadota</taxon>
        <taxon>Gammaproteobacteria</taxon>
        <taxon>Enterobacterales</taxon>
        <taxon>Enterobacteriaceae</taxon>
        <taxon>Salmonella</taxon>
    </lineage>
</organism>
<protein>
    <submittedName>
        <fullName evidence="1">Uncharacterized protein</fullName>
    </submittedName>
</protein>
<keyword evidence="1" id="KW-0614">Plasmid</keyword>
<accession>A0A482ETA1</accession>
<dbReference type="AlphaFoldDB" id="A0A482ETA1"/>
<evidence type="ECO:0000313" key="1">
    <source>
        <dbReference type="EMBL" id="QBM91413.1"/>
    </source>
</evidence>
<geneLocation type="plasmid" evidence="1">
    <name>pSa1423-90k</name>
</geneLocation>
<name>A0A482ETA1_SALSP</name>
<sequence length="84" mass="9076">MNSRISPPAGGSQCSHSGMLPFWICSEVSATIDTCADTSATGINSVDPAFMLKMHLRHFSRSALILTVNSGICARFQRSTSRAW</sequence>
<proteinExistence type="predicted"/>
<gene>
    <name evidence="1" type="ORF">NNIBIDOC_00083</name>
</gene>
<dbReference type="EMBL" id="MK356557">
    <property type="protein sequence ID" value="QBM91413.1"/>
    <property type="molecule type" value="Genomic_DNA"/>
</dbReference>
<reference evidence="1" key="1">
    <citation type="submission" date="2019-01" db="EMBL/GenBank/DDBJ databases">
        <title>Salmonella strain 1423 plasmid sequences.</title>
        <authorList>
            <person name="Chen K."/>
            <person name="Chen S."/>
        </authorList>
    </citation>
    <scope>NUCLEOTIDE SEQUENCE</scope>
    <source>
        <strain evidence="1">Sa1423</strain>
        <plasmid evidence="1">pSa1423-90k</plasmid>
    </source>
</reference>